<evidence type="ECO:0000259" key="1">
    <source>
        <dbReference type="Pfam" id="PF00643"/>
    </source>
</evidence>
<gene>
    <name evidence="2" type="ORF">X801_03485</name>
</gene>
<evidence type="ECO:0000313" key="2">
    <source>
        <dbReference type="EMBL" id="OON20629.1"/>
    </source>
</evidence>
<reference evidence="2 3" key="1">
    <citation type="submission" date="2015-03" db="EMBL/GenBank/DDBJ databases">
        <title>Draft genome of the nematode, Opisthorchis viverrini.</title>
        <authorList>
            <person name="Mitreva M."/>
        </authorList>
    </citation>
    <scope>NUCLEOTIDE SEQUENCE [LARGE SCALE GENOMIC DNA]</scope>
    <source>
        <strain evidence="2">Khon Kaen</strain>
    </source>
</reference>
<protein>
    <recommendedName>
        <fullName evidence="1">B box-type domain-containing protein</fullName>
    </recommendedName>
</protein>
<dbReference type="Gene3D" id="3.30.160.60">
    <property type="entry name" value="Classic Zinc Finger"/>
    <property type="match status" value="1"/>
</dbReference>
<dbReference type="Proteomes" id="UP000243686">
    <property type="component" value="Unassembled WGS sequence"/>
</dbReference>
<dbReference type="InterPro" id="IPR000315">
    <property type="entry name" value="Znf_B-box"/>
</dbReference>
<dbReference type="AlphaFoldDB" id="A0A1S8X1P6"/>
<keyword evidence="3" id="KW-1185">Reference proteome</keyword>
<proteinExistence type="predicted"/>
<dbReference type="InterPro" id="IPR047153">
    <property type="entry name" value="TRIM45/56/19-like"/>
</dbReference>
<feature type="domain" description="B box-type" evidence="1">
    <location>
        <begin position="56"/>
        <end position="89"/>
    </location>
</feature>
<dbReference type="GO" id="GO:0005654">
    <property type="term" value="C:nucleoplasm"/>
    <property type="evidence" value="ECO:0007669"/>
    <property type="project" value="TreeGrafter"/>
</dbReference>
<accession>A0A1S8X1P6</accession>
<dbReference type="Pfam" id="PF00643">
    <property type="entry name" value="zf-B_box"/>
    <property type="match status" value="1"/>
</dbReference>
<dbReference type="PANTHER" id="PTHR25462:SF285">
    <property type="entry name" value="RING-TYPE DOMAIN-CONTAINING PROTEIN"/>
    <property type="match status" value="1"/>
</dbReference>
<dbReference type="EMBL" id="KV892532">
    <property type="protein sequence ID" value="OON20629.1"/>
    <property type="molecule type" value="Genomic_DNA"/>
</dbReference>
<dbReference type="GO" id="GO:0008270">
    <property type="term" value="F:zinc ion binding"/>
    <property type="evidence" value="ECO:0007669"/>
    <property type="project" value="InterPro"/>
</dbReference>
<dbReference type="PANTHER" id="PTHR25462">
    <property type="entry name" value="BONUS, ISOFORM C-RELATED"/>
    <property type="match status" value="1"/>
</dbReference>
<dbReference type="GO" id="GO:0061630">
    <property type="term" value="F:ubiquitin protein ligase activity"/>
    <property type="evidence" value="ECO:0007669"/>
    <property type="project" value="TreeGrafter"/>
</dbReference>
<organism evidence="2 3">
    <name type="scientific">Opisthorchis viverrini</name>
    <name type="common">Southeast Asian liver fluke</name>
    <dbReference type="NCBI Taxonomy" id="6198"/>
    <lineage>
        <taxon>Eukaryota</taxon>
        <taxon>Metazoa</taxon>
        <taxon>Spiralia</taxon>
        <taxon>Lophotrochozoa</taxon>
        <taxon>Platyhelminthes</taxon>
        <taxon>Trematoda</taxon>
        <taxon>Digenea</taxon>
        <taxon>Opisthorchiida</taxon>
        <taxon>Opisthorchiata</taxon>
        <taxon>Opisthorchiidae</taxon>
        <taxon>Opisthorchis</taxon>
    </lineage>
</organism>
<sequence>MTDVSTAPMTDATSLRCPICREDIPVPTGGASSFPPAFIVNQLLDLLATQRRDVVPKCRIHPNQELLFCETCDVVFCTECRGRSHAAHPSGCEALSDCDTANVPLCLSNEHSGVGTPTTSGTSALNHNVISFNVAIKRCTEIMLYKMHLCIQELDRAQSAVSAELDRLSINKSLCVESINSKFSEIIALVERRQAELLDTVSRLANDKHRALVDQLALIESEREAIRRECNSLKGIPCVSHAQCSGASVRDWPQALPVVDLFAEIPTFSSLEAKYSRKAY</sequence>
<evidence type="ECO:0000313" key="3">
    <source>
        <dbReference type="Proteomes" id="UP000243686"/>
    </source>
</evidence>
<dbReference type="SUPFAM" id="SSF57845">
    <property type="entry name" value="B-box zinc-binding domain"/>
    <property type="match status" value="1"/>
</dbReference>
<name>A0A1S8X1P6_OPIVI</name>